<dbReference type="OrthoDB" id="9814399at2"/>
<organism evidence="3 4">
    <name type="scientific">Dyella choica</name>
    <dbReference type="NCBI Taxonomy" id="1927959"/>
    <lineage>
        <taxon>Bacteria</taxon>
        <taxon>Pseudomonadati</taxon>
        <taxon>Pseudomonadota</taxon>
        <taxon>Gammaproteobacteria</taxon>
        <taxon>Lysobacterales</taxon>
        <taxon>Rhodanobacteraceae</taxon>
        <taxon>Dyella</taxon>
    </lineage>
</organism>
<evidence type="ECO:0000256" key="1">
    <source>
        <dbReference type="SAM" id="SignalP"/>
    </source>
</evidence>
<protein>
    <submittedName>
        <fullName evidence="3">DUF2147 domain-containing protein</fullName>
    </submittedName>
</protein>
<dbReference type="PANTHER" id="PTHR36919:SF3">
    <property type="entry name" value="BLL5882 PROTEIN"/>
    <property type="match status" value="1"/>
</dbReference>
<feature type="signal peptide" evidence="1">
    <location>
        <begin position="1"/>
        <end position="22"/>
    </location>
</feature>
<reference evidence="3 4" key="1">
    <citation type="submission" date="2018-12" db="EMBL/GenBank/DDBJ databases">
        <title>Dyella dinghuensis sp. nov. DHOA06 and Dyella choica sp. nov. 4M-K27, isolated from forest soil.</title>
        <authorList>
            <person name="Qiu L.-H."/>
            <person name="Gao Z.-H."/>
        </authorList>
    </citation>
    <scope>NUCLEOTIDE SEQUENCE [LARGE SCALE GENOMIC DNA]</scope>
    <source>
        <strain evidence="3 4">4M-K27</strain>
    </source>
</reference>
<dbReference type="RefSeq" id="WP_126683107.1">
    <property type="nucleotide sequence ID" value="NZ_RYYV01000001.1"/>
</dbReference>
<accession>A0A3S0PRT0</accession>
<keyword evidence="4" id="KW-1185">Reference proteome</keyword>
<evidence type="ECO:0000259" key="2">
    <source>
        <dbReference type="Pfam" id="PF09917"/>
    </source>
</evidence>
<dbReference type="PANTHER" id="PTHR36919">
    <property type="entry name" value="BLR1215 PROTEIN"/>
    <property type="match status" value="1"/>
</dbReference>
<dbReference type="Proteomes" id="UP000274358">
    <property type="component" value="Unassembled WGS sequence"/>
</dbReference>
<keyword evidence="1" id="KW-0732">Signal</keyword>
<name>A0A3S0PRT0_9GAMM</name>
<sequence length="156" mass="17210">MKTRFRWIIAAHLLLGAGIAGATDSSTPVGTWQQIDDVSGQPKSIIQISEVNGELQGKITQLMNLTPEEIARDGENPVCRKCEGVRKDEPIKGMVIMWGVKREGEVWQGGQILDPAKGKIYKVKLSLSESGQKLDVHGYIGISLLGRSQTWVRQEQ</sequence>
<comment type="caution">
    <text evidence="3">The sequence shown here is derived from an EMBL/GenBank/DDBJ whole genome shotgun (WGS) entry which is preliminary data.</text>
</comment>
<dbReference type="Gene3D" id="2.40.128.520">
    <property type="match status" value="1"/>
</dbReference>
<evidence type="ECO:0000313" key="3">
    <source>
        <dbReference type="EMBL" id="RUL80057.1"/>
    </source>
</evidence>
<dbReference type="EMBL" id="RYYV01000001">
    <property type="protein sequence ID" value="RUL80057.1"/>
    <property type="molecule type" value="Genomic_DNA"/>
</dbReference>
<dbReference type="AlphaFoldDB" id="A0A3S0PRT0"/>
<evidence type="ECO:0000313" key="4">
    <source>
        <dbReference type="Proteomes" id="UP000274358"/>
    </source>
</evidence>
<dbReference type="Pfam" id="PF09917">
    <property type="entry name" value="DUF2147"/>
    <property type="match status" value="1"/>
</dbReference>
<feature type="chain" id="PRO_5018527422" evidence="1">
    <location>
        <begin position="23"/>
        <end position="156"/>
    </location>
</feature>
<feature type="domain" description="DUF2147" evidence="2">
    <location>
        <begin position="30"/>
        <end position="153"/>
    </location>
</feature>
<proteinExistence type="predicted"/>
<dbReference type="InterPro" id="IPR019223">
    <property type="entry name" value="DUF2147"/>
</dbReference>
<gene>
    <name evidence="3" type="ORF">EKH80_02390</name>
</gene>